<dbReference type="InterPro" id="IPR011701">
    <property type="entry name" value="MFS"/>
</dbReference>
<proteinExistence type="predicted"/>
<protein>
    <submittedName>
        <fullName evidence="8">MFS transporter</fullName>
    </submittedName>
</protein>
<dbReference type="Proteomes" id="UP000187465">
    <property type="component" value="Unassembled WGS sequence"/>
</dbReference>
<evidence type="ECO:0000256" key="1">
    <source>
        <dbReference type="ARBA" id="ARBA00004651"/>
    </source>
</evidence>
<feature type="domain" description="Major facilitator superfamily (MFS) profile" evidence="7">
    <location>
        <begin position="13"/>
        <end position="471"/>
    </location>
</feature>
<feature type="transmembrane region" description="Helical" evidence="6">
    <location>
        <begin position="201"/>
        <end position="218"/>
    </location>
</feature>
<keyword evidence="4 6" id="KW-1133">Transmembrane helix</keyword>
<organism evidence="8 9">
    <name type="scientific">Paenibacillus odorifer</name>
    <dbReference type="NCBI Taxonomy" id="189426"/>
    <lineage>
        <taxon>Bacteria</taxon>
        <taxon>Bacillati</taxon>
        <taxon>Bacillota</taxon>
        <taxon>Bacilli</taxon>
        <taxon>Bacillales</taxon>
        <taxon>Paenibacillaceae</taxon>
        <taxon>Paenibacillus</taxon>
    </lineage>
</organism>
<keyword evidence="3 6" id="KW-0812">Transmembrane</keyword>
<name>A0A1R0WXR4_9BACL</name>
<feature type="transmembrane region" description="Helical" evidence="6">
    <location>
        <begin position="445"/>
        <end position="466"/>
    </location>
</feature>
<evidence type="ECO:0000259" key="7">
    <source>
        <dbReference type="PROSITE" id="PS50850"/>
    </source>
</evidence>
<evidence type="ECO:0000256" key="4">
    <source>
        <dbReference type="ARBA" id="ARBA00022989"/>
    </source>
</evidence>
<feature type="transmembrane region" description="Helical" evidence="6">
    <location>
        <begin position="230"/>
        <end position="250"/>
    </location>
</feature>
<dbReference type="GO" id="GO:0005886">
    <property type="term" value="C:plasma membrane"/>
    <property type="evidence" value="ECO:0007669"/>
    <property type="project" value="UniProtKB-SubCell"/>
</dbReference>
<dbReference type="InterPro" id="IPR036259">
    <property type="entry name" value="MFS_trans_sf"/>
</dbReference>
<dbReference type="Pfam" id="PF07690">
    <property type="entry name" value="MFS_1"/>
    <property type="match status" value="2"/>
</dbReference>
<dbReference type="RefSeq" id="WP_076101522.1">
    <property type="nucleotide sequence ID" value="NZ_MKQN01000084.1"/>
</dbReference>
<feature type="transmembrane region" description="Helical" evidence="6">
    <location>
        <begin position="271"/>
        <end position="296"/>
    </location>
</feature>
<feature type="transmembrane region" description="Helical" evidence="6">
    <location>
        <begin position="102"/>
        <end position="123"/>
    </location>
</feature>
<evidence type="ECO:0000256" key="6">
    <source>
        <dbReference type="SAM" id="Phobius"/>
    </source>
</evidence>
<feature type="transmembrane region" description="Helical" evidence="6">
    <location>
        <begin position="135"/>
        <end position="155"/>
    </location>
</feature>
<dbReference type="InterPro" id="IPR020846">
    <property type="entry name" value="MFS_dom"/>
</dbReference>
<evidence type="ECO:0000313" key="9">
    <source>
        <dbReference type="Proteomes" id="UP000187465"/>
    </source>
</evidence>
<feature type="transmembrane region" description="Helical" evidence="6">
    <location>
        <begin position="79"/>
        <end position="96"/>
    </location>
</feature>
<dbReference type="GO" id="GO:0022857">
    <property type="term" value="F:transmembrane transporter activity"/>
    <property type="evidence" value="ECO:0007669"/>
    <property type="project" value="InterPro"/>
</dbReference>
<dbReference type="AlphaFoldDB" id="A0A1R0WXR4"/>
<dbReference type="PROSITE" id="PS50850">
    <property type="entry name" value="MFS"/>
    <property type="match status" value="1"/>
</dbReference>
<dbReference type="PANTHER" id="PTHR42718">
    <property type="entry name" value="MAJOR FACILITATOR SUPERFAMILY MULTIDRUG TRANSPORTER MFSC"/>
    <property type="match status" value="1"/>
</dbReference>
<dbReference type="SUPFAM" id="SSF103473">
    <property type="entry name" value="MFS general substrate transporter"/>
    <property type="match status" value="2"/>
</dbReference>
<dbReference type="PANTHER" id="PTHR42718:SF39">
    <property type="entry name" value="ACTINORHODIN TRANSPORTER-RELATED"/>
    <property type="match status" value="1"/>
</dbReference>
<feature type="transmembrane region" description="Helical" evidence="6">
    <location>
        <begin position="12"/>
        <end position="31"/>
    </location>
</feature>
<sequence length="471" mass="51816">MEQQQVDSHRWYALGVILLPTLLISLNTYMIQVALPSMQYSLNASFSEAQLIVTGFSLGLAVALIISGKLGDIYGRKRMLMIGVSGFTVMAVLGGLTSDPELLIIIRIVQGLAAAFIQPQVLSTLQVSFLPKEKGLVFGIYGAMIGFGFAFGFILGGTIVNWNPFDLGWRTVFFFNVPFGLLVLLLMPIVPETRAEQAHSIDWTGSFLLLIGLFLLIYPLSEGQKQGWPLWIFGCLMLALFVLFTFIWVENRKGKQGALPLVDLSIFRDRTFSAGLATVLVLYLSMFSFFFILSYYMQFGLHYSVQDTSMVFLPIGIGFFLTSLISSRMVKRWGMSVLKIGALMMGSCSLLLMLELNVDVTHLLDPRNILILLIYGFGLGMATTPLVNVTLSSVPPKITGTGSGLITTFMYFANSLGVALIGILFSASLKHSLLEADLADYVRAFSFSLAAIGGLAFTGFLCLCFLRERKL</sequence>
<gene>
    <name evidence="8" type="ORF">BJP51_05400</name>
</gene>
<dbReference type="Gene3D" id="1.20.1720.10">
    <property type="entry name" value="Multidrug resistance protein D"/>
    <property type="match status" value="2"/>
</dbReference>
<feature type="transmembrane region" description="Helical" evidence="6">
    <location>
        <begin position="51"/>
        <end position="67"/>
    </location>
</feature>
<dbReference type="EMBL" id="MKQP01000056">
    <property type="protein sequence ID" value="OMD23609.1"/>
    <property type="molecule type" value="Genomic_DNA"/>
</dbReference>
<feature type="transmembrane region" description="Helical" evidence="6">
    <location>
        <begin position="403"/>
        <end position="425"/>
    </location>
</feature>
<evidence type="ECO:0000256" key="2">
    <source>
        <dbReference type="ARBA" id="ARBA00022448"/>
    </source>
</evidence>
<reference evidence="8 9" key="1">
    <citation type="submission" date="2016-10" db="EMBL/GenBank/DDBJ databases">
        <title>Paenibacillus species isolates.</title>
        <authorList>
            <person name="Beno S.M."/>
        </authorList>
    </citation>
    <scope>NUCLEOTIDE SEQUENCE [LARGE SCALE GENOMIC DNA]</scope>
    <source>
        <strain evidence="8 9">FSL H7-0604</strain>
    </source>
</reference>
<feature type="transmembrane region" description="Helical" evidence="6">
    <location>
        <begin position="167"/>
        <end position="189"/>
    </location>
</feature>
<feature type="transmembrane region" description="Helical" evidence="6">
    <location>
        <begin position="308"/>
        <end position="325"/>
    </location>
</feature>
<feature type="transmembrane region" description="Helical" evidence="6">
    <location>
        <begin position="369"/>
        <end position="391"/>
    </location>
</feature>
<comment type="subcellular location">
    <subcellularLocation>
        <location evidence="1">Cell membrane</location>
        <topology evidence="1">Multi-pass membrane protein</topology>
    </subcellularLocation>
</comment>
<evidence type="ECO:0000313" key="8">
    <source>
        <dbReference type="EMBL" id="OMD23609.1"/>
    </source>
</evidence>
<keyword evidence="2" id="KW-0813">Transport</keyword>
<evidence type="ECO:0000256" key="3">
    <source>
        <dbReference type="ARBA" id="ARBA00022692"/>
    </source>
</evidence>
<feature type="transmembrane region" description="Helical" evidence="6">
    <location>
        <begin position="337"/>
        <end position="357"/>
    </location>
</feature>
<evidence type="ECO:0000256" key="5">
    <source>
        <dbReference type="ARBA" id="ARBA00023136"/>
    </source>
</evidence>
<comment type="caution">
    <text evidence="8">The sequence shown here is derived from an EMBL/GenBank/DDBJ whole genome shotgun (WGS) entry which is preliminary data.</text>
</comment>
<accession>A0A1R0WXR4</accession>
<dbReference type="CDD" id="cd17321">
    <property type="entry name" value="MFS_MMR_MDR_like"/>
    <property type="match status" value="1"/>
</dbReference>
<keyword evidence="5 6" id="KW-0472">Membrane</keyword>